<keyword evidence="8" id="KW-1185">Reference proteome</keyword>
<dbReference type="PANTHER" id="PTHR43820">
    <property type="entry name" value="HIGH-AFFINITY BRANCHED-CHAIN AMINO ACID TRANSPORT ATP-BINDING PROTEIN LIVF"/>
    <property type="match status" value="1"/>
</dbReference>
<dbReference type="GO" id="GO:0015658">
    <property type="term" value="F:branched-chain amino acid transmembrane transporter activity"/>
    <property type="evidence" value="ECO:0007669"/>
    <property type="project" value="TreeGrafter"/>
</dbReference>
<dbReference type="InterPro" id="IPR003593">
    <property type="entry name" value="AAA+_ATPase"/>
</dbReference>
<dbReference type="InterPro" id="IPR003439">
    <property type="entry name" value="ABC_transporter-like_ATP-bd"/>
</dbReference>
<evidence type="ECO:0000256" key="3">
    <source>
        <dbReference type="ARBA" id="ARBA00022741"/>
    </source>
</evidence>
<gene>
    <name evidence="7" type="ORF">PEB0149_009260</name>
</gene>
<dbReference type="InterPro" id="IPR027417">
    <property type="entry name" value="P-loop_NTPase"/>
</dbReference>
<sequence>MLKIEDLHTGYGAITILRGVSLDFPEKQLTTIVGPNGAGKTTLLRAITGLLPYQGTVEINGKNVAGKKTWDFVGVKLAMVPEGRMIFPDMTVEENLALGAFDKRCRATFSSKAEEMYVLFPKLKERRLQLAGSLSGGEAQMLAMARALMSDPEILLIDEPSLGLSPVMVKEVFNIIGRMKEHGVTIVLVEQNTRMAVAIADLVYLMRDGKILLKQPAADVDLHALHELYLAQE</sequence>
<evidence type="ECO:0000256" key="2">
    <source>
        <dbReference type="ARBA" id="ARBA00022448"/>
    </source>
</evidence>
<dbReference type="PROSITE" id="PS00211">
    <property type="entry name" value="ABC_TRANSPORTER_1"/>
    <property type="match status" value="1"/>
</dbReference>
<evidence type="ECO:0000256" key="4">
    <source>
        <dbReference type="ARBA" id="ARBA00022840"/>
    </source>
</evidence>
<evidence type="ECO:0000259" key="6">
    <source>
        <dbReference type="PROSITE" id="PS50893"/>
    </source>
</evidence>
<dbReference type="AlphaFoldDB" id="A0A1R0F9C0"/>
<dbReference type="PANTHER" id="PTHR43820:SF4">
    <property type="entry name" value="HIGH-AFFINITY BRANCHED-CHAIN AMINO ACID TRANSPORT ATP-BINDING PROTEIN LIVF"/>
    <property type="match status" value="1"/>
</dbReference>
<dbReference type="RefSeq" id="WP_075870339.1">
    <property type="nucleotide sequence ID" value="NZ_CALYQA010000001.1"/>
</dbReference>
<comment type="similarity">
    <text evidence="1">Belongs to the ABC transporter superfamily.</text>
</comment>
<reference evidence="7 8" key="1">
    <citation type="submission" date="2016-12" db="EMBL/GenBank/DDBJ databases">
        <title>Comparative genomics of Bartonella apis.</title>
        <authorList>
            <person name="Engel P."/>
        </authorList>
    </citation>
    <scope>NUCLEOTIDE SEQUENCE [LARGE SCALE GENOMIC DNA]</scope>
    <source>
        <strain evidence="7 8">PEB0149</strain>
    </source>
</reference>
<dbReference type="CDD" id="cd03224">
    <property type="entry name" value="ABC_TM1139_LivF_branched"/>
    <property type="match status" value="1"/>
</dbReference>
<comment type="caution">
    <text evidence="7">The sequence shown here is derived from an EMBL/GenBank/DDBJ whole genome shotgun (WGS) entry which is preliminary data.</text>
</comment>
<protein>
    <submittedName>
        <fullName evidence="7">Branched-chain amino acid transport system ATP-binding protein</fullName>
    </submittedName>
</protein>
<keyword evidence="2" id="KW-0813">Transport</keyword>
<keyword evidence="3" id="KW-0547">Nucleotide-binding</keyword>
<dbReference type="InterPro" id="IPR052156">
    <property type="entry name" value="BCAA_Transport_ATP-bd_LivF"/>
</dbReference>
<dbReference type="Pfam" id="PF00005">
    <property type="entry name" value="ABC_tran"/>
    <property type="match status" value="1"/>
</dbReference>
<evidence type="ECO:0000256" key="5">
    <source>
        <dbReference type="ARBA" id="ARBA00022970"/>
    </source>
</evidence>
<evidence type="ECO:0000256" key="1">
    <source>
        <dbReference type="ARBA" id="ARBA00005417"/>
    </source>
</evidence>
<dbReference type="PROSITE" id="PS50893">
    <property type="entry name" value="ABC_TRANSPORTER_2"/>
    <property type="match status" value="1"/>
</dbReference>
<keyword evidence="5" id="KW-0029">Amino-acid transport</keyword>
<dbReference type="GO" id="GO:0016887">
    <property type="term" value="F:ATP hydrolysis activity"/>
    <property type="evidence" value="ECO:0007669"/>
    <property type="project" value="InterPro"/>
</dbReference>
<dbReference type="EMBL" id="LXYT01000002">
    <property type="protein sequence ID" value="OLY43499.1"/>
    <property type="molecule type" value="Genomic_DNA"/>
</dbReference>
<name>A0A1R0F9C0_9HYPH</name>
<proteinExistence type="inferred from homology"/>
<evidence type="ECO:0000313" key="7">
    <source>
        <dbReference type="EMBL" id="OLY43499.1"/>
    </source>
</evidence>
<dbReference type="OrthoDB" id="9776369at2"/>
<organism evidence="7 8">
    <name type="scientific">Bartonella apis</name>
    <dbReference type="NCBI Taxonomy" id="1686310"/>
    <lineage>
        <taxon>Bacteria</taxon>
        <taxon>Pseudomonadati</taxon>
        <taxon>Pseudomonadota</taxon>
        <taxon>Alphaproteobacteria</taxon>
        <taxon>Hyphomicrobiales</taxon>
        <taxon>Bartonellaceae</taxon>
        <taxon>Bartonella</taxon>
    </lineage>
</organism>
<dbReference type="SMART" id="SM00382">
    <property type="entry name" value="AAA"/>
    <property type="match status" value="1"/>
</dbReference>
<dbReference type="GO" id="GO:0005524">
    <property type="term" value="F:ATP binding"/>
    <property type="evidence" value="ECO:0007669"/>
    <property type="project" value="UniProtKB-KW"/>
</dbReference>
<feature type="domain" description="ABC transporter" evidence="6">
    <location>
        <begin position="2"/>
        <end position="233"/>
    </location>
</feature>
<dbReference type="Proteomes" id="UP000187344">
    <property type="component" value="Unassembled WGS sequence"/>
</dbReference>
<dbReference type="InterPro" id="IPR017871">
    <property type="entry name" value="ABC_transporter-like_CS"/>
</dbReference>
<accession>A0A1R0F9C0</accession>
<dbReference type="SUPFAM" id="SSF52540">
    <property type="entry name" value="P-loop containing nucleoside triphosphate hydrolases"/>
    <property type="match status" value="1"/>
</dbReference>
<evidence type="ECO:0000313" key="8">
    <source>
        <dbReference type="Proteomes" id="UP000187344"/>
    </source>
</evidence>
<dbReference type="Gene3D" id="3.40.50.300">
    <property type="entry name" value="P-loop containing nucleotide triphosphate hydrolases"/>
    <property type="match status" value="1"/>
</dbReference>
<dbReference type="GeneID" id="92992799"/>
<keyword evidence="4 7" id="KW-0067">ATP-binding</keyword>
<dbReference type="GO" id="GO:0015807">
    <property type="term" value="P:L-amino acid transport"/>
    <property type="evidence" value="ECO:0007669"/>
    <property type="project" value="TreeGrafter"/>
</dbReference>